<reference evidence="2 3" key="1">
    <citation type="submission" date="2020-03" db="EMBL/GenBank/DDBJ databases">
        <title>Soil Listeria distribution.</title>
        <authorList>
            <person name="Liao J."/>
            <person name="Wiedmann M."/>
        </authorList>
    </citation>
    <scope>NUCLEOTIDE SEQUENCE [LARGE SCALE GENOMIC DNA]</scope>
    <source>
        <strain evidence="2 3">FSL L7-1560</strain>
    </source>
</reference>
<dbReference type="InterPro" id="IPR014710">
    <property type="entry name" value="RmlC-like_jellyroll"/>
</dbReference>
<name>A0A7X1C728_LISSE</name>
<gene>
    <name evidence="2" type="ORF">HB897_11225</name>
</gene>
<comment type="caution">
    <text evidence="2">The sequence shown here is derived from an EMBL/GenBank/DDBJ whole genome shotgun (WGS) entry which is preliminary data.</text>
</comment>
<dbReference type="InterPro" id="IPR018490">
    <property type="entry name" value="cNMP-bd_dom_sf"/>
</dbReference>
<dbReference type="AlphaFoldDB" id="A0A7X1C728"/>
<dbReference type="RefSeq" id="WP_185383946.1">
    <property type="nucleotide sequence ID" value="NZ_JAARRG010000008.1"/>
</dbReference>
<sequence>MIFQFKHEEFINMMDQYSFKCSKRTIPANTILNDLASENKEDLILLKTGVIAGYIDFDNNKIYSLFNDNFFMGYYTIFEENPFVLTYKTLTESDILLYNKKDVEYSLSLFPENFGFQYTIMKTIARHGYYKSLLQYQNKKNQLAFALETLVKLLDTQIVDGLATLPKVISTTIIENYCTLSRAFFYAQLKELKDAGIISKVQSKLQINMHALNAKNDITR</sequence>
<organism evidence="2 3">
    <name type="scientific">Listeria seeligeri</name>
    <dbReference type="NCBI Taxonomy" id="1640"/>
    <lineage>
        <taxon>Bacteria</taxon>
        <taxon>Bacillati</taxon>
        <taxon>Bacillota</taxon>
        <taxon>Bacilli</taxon>
        <taxon>Bacillales</taxon>
        <taxon>Listeriaceae</taxon>
        <taxon>Listeria</taxon>
    </lineage>
</organism>
<keyword evidence="1" id="KW-0010">Activator</keyword>
<dbReference type="SUPFAM" id="SSF51206">
    <property type="entry name" value="cAMP-binding domain-like"/>
    <property type="match status" value="1"/>
</dbReference>
<dbReference type="EMBL" id="JAARRG010000008">
    <property type="protein sequence ID" value="MBC1486797.1"/>
    <property type="molecule type" value="Genomic_DNA"/>
</dbReference>
<proteinExistence type="predicted"/>
<evidence type="ECO:0000256" key="1">
    <source>
        <dbReference type="ARBA" id="ARBA00023159"/>
    </source>
</evidence>
<accession>A0A7X1C728</accession>
<dbReference type="Gene3D" id="2.60.120.10">
    <property type="entry name" value="Jelly Rolls"/>
    <property type="match status" value="1"/>
</dbReference>
<protein>
    <submittedName>
        <fullName evidence="2">Crp/Fnr family transcriptional regulator</fullName>
    </submittedName>
</protein>
<dbReference type="Proteomes" id="UP000523362">
    <property type="component" value="Unassembled WGS sequence"/>
</dbReference>
<evidence type="ECO:0000313" key="3">
    <source>
        <dbReference type="Proteomes" id="UP000523362"/>
    </source>
</evidence>
<evidence type="ECO:0000313" key="2">
    <source>
        <dbReference type="EMBL" id="MBC1486797.1"/>
    </source>
</evidence>